<dbReference type="Proteomes" id="UP000034883">
    <property type="component" value="Chromosome"/>
</dbReference>
<proteinExistence type="predicted"/>
<dbReference type="InterPro" id="IPR050697">
    <property type="entry name" value="Adenylyl/Guanylyl_Cyclase_3/4"/>
</dbReference>
<dbReference type="Pfam" id="PF00211">
    <property type="entry name" value="Guanylate_cyc"/>
    <property type="match status" value="1"/>
</dbReference>
<evidence type="ECO:0000259" key="2">
    <source>
        <dbReference type="PROSITE" id="PS50125"/>
    </source>
</evidence>
<feature type="region of interest" description="Disordered" evidence="1">
    <location>
        <begin position="611"/>
        <end position="635"/>
    </location>
</feature>
<dbReference type="SUPFAM" id="SSF55073">
    <property type="entry name" value="Nucleotide cyclase"/>
    <property type="match status" value="1"/>
</dbReference>
<evidence type="ECO:0000256" key="1">
    <source>
        <dbReference type="SAM" id="MobiDB-lite"/>
    </source>
</evidence>
<dbReference type="OrthoDB" id="9801841at2"/>
<dbReference type="InterPro" id="IPR001054">
    <property type="entry name" value="A/G_cyclase"/>
</dbReference>
<dbReference type="InterPro" id="IPR023393">
    <property type="entry name" value="START-like_dom_sf"/>
</dbReference>
<keyword evidence="4" id="KW-1185">Reference proteome</keyword>
<sequence length="635" mass="69953">MSARYQVEQTRTFRAPRALVWAIVCDTNRVDRAAGLAVPRYKWVREEDRLIRHASATELGIELEWLEPPYRWIEGRFIETNRFFRKGPPKEGGLVVTLRDAPEGTEVHATLYVDGPFWVGWIQKPKFSRGLARYFDAIQTVLDRGAADVRDSDEPAVVRARRLLATTHDAVAVGPRTPVDEDILAVRRESLARTPVDPAIAERLVAWIRERPDDDVAQLRPFELARQWDVDRREVLRAFLHATQVGLVDLSWQINCPICRVGARLVDDLGALDGKSHCGACEIDYEIDFARHVEAVFPVSPSVRRVVPQLYCASSPAFLPHVLAQLRLVPGEVREDEMDLPRGALHLRTMWQRRTADLENERAPASMTVRVGDEHIHVDVEGEAARGAPTKVRCENASSREIVLLFERNAWSADAVLGTVIASMPEFTSLFATEAPAAGVELTVGHIALLFSDLTGSTALYEKVGDARAFAIVEDHFRLMERAIAEQGGAIVKTMGDAVMASFASAREAIAASFAMIAAHDAKYAAMGLGVKIGVHAGPCLAVRANDRLDYFGTTVNVAARLQAQAKASEVVMTESLSRQPPVRALLEGMPRREFEAALKGIREEQKLVGIDASSLGAPSEPTGARDPAHEAARA</sequence>
<dbReference type="EMBL" id="CP011125">
    <property type="protein sequence ID" value="AKF05846.1"/>
    <property type="molecule type" value="Genomic_DNA"/>
</dbReference>
<dbReference type="RefSeq" id="WP_053233071.1">
    <property type="nucleotide sequence ID" value="NZ_CP011125.1"/>
</dbReference>
<gene>
    <name evidence="3" type="ORF">DB32_002995</name>
</gene>
<feature type="domain" description="Guanylate cyclase" evidence="2">
    <location>
        <begin position="448"/>
        <end position="563"/>
    </location>
</feature>
<dbReference type="Gene3D" id="3.30.70.1230">
    <property type="entry name" value="Nucleotide cyclase"/>
    <property type="match status" value="1"/>
</dbReference>
<dbReference type="Gene3D" id="3.30.530.20">
    <property type="match status" value="1"/>
</dbReference>
<dbReference type="GO" id="GO:0004016">
    <property type="term" value="F:adenylate cyclase activity"/>
    <property type="evidence" value="ECO:0007669"/>
    <property type="project" value="UniProtKB-ARBA"/>
</dbReference>
<dbReference type="GO" id="GO:0035556">
    <property type="term" value="P:intracellular signal transduction"/>
    <property type="evidence" value="ECO:0007669"/>
    <property type="project" value="InterPro"/>
</dbReference>
<organism evidence="3 4">
    <name type="scientific">Sandaracinus amylolyticus</name>
    <dbReference type="NCBI Taxonomy" id="927083"/>
    <lineage>
        <taxon>Bacteria</taxon>
        <taxon>Pseudomonadati</taxon>
        <taxon>Myxococcota</taxon>
        <taxon>Polyangia</taxon>
        <taxon>Polyangiales</taxon>
        <taxon>Sandaracinaceae</taxon>
        <taxon>Sandaracinus</taxon>
    </lineage>
</organism>
<dbReference type="KEGG" id="samy:DB32_002995"/>
<dbReference type="InterPro" id="IPR029787">
    <property type="entry name" value="Nucleotide_cyclase"/>
</dbReference>
<evidence type="ECO:0000313" key="3">
    <source>
        <dbReference type="EMBL" id="AKF05846.1"/>
    </source>
</evidence>
<dbReference type="PANTHER" id="PTHR43081:SF19">
    <property type="entry name" value="PH-SENSITIVE ADENYLATE CYCLASE RV1264"/>
    <property type="match status" value="1"/>
</dbReference>
<dbReference type="CDD" id="cd07302">
    <property type="entry name" value="CHD"/>
    <property type="match status" value="1"/>
</dbReference>
<protein>
    <submittedName>
        <fullName evidence="3">Adenylate cyclase</fullName>
    </submittedName>
</protein>
<accession>A0A0F6W2T9</accession>
<evidence type="ECO:0000313" key="4">
    <source>
        <dbReference type="Proteomes" id="UP000034883"/>
    </source>
</evidence>
<name>A0A0F6W2T9_9BACT</name>
<dbReference type="SMART" id="SM00044">
    <property type="entry name" value="CYCc"/>
    <property type="match status" value="1"/>
</dbReference>
<dbReference type="InterPro" id="IPR045983">
    <property type="entry name" value="GUC-dom-containing_N"/>
</dbReference>
<dbReference type="AlphaFoldDB" id="A0A0F6W2T9"/>
<dbReference type="SUPFAM" id="SSF55961">
    <property type="entry name" value="Bet v1-like"/>
    <property type="match status" value="1"/>
</dbReference>
<reference evidence="3 4" key="1">
    <citation type="submission" date="2015-03" db="EMBL/GenBank/DDBJ databases">
        <title>Genome assembly of Sandaracinus amylolyticus DSM 53668.</title>
        <authorList>
            <person name="Sharma G."/>
            <person name="Subramanian S."/>
        </authorList>
    </citation>
    <scope>NUCLEOTIDE SEQUENCE [LARGE SCALE GENOMIC DNA]</scope>
    <source>
        <strain evidence="3 4">DSM 53668</strain>
    </source>
</reference>
<dbReference type="GO" id="GO:0006171">
    <property type="term" value="P:cAMP biosynthetic process"/>
    <property type="evidence" value="ECO:0007669"/>
    <property type="project" value="TreeGrafter"/>
</dbReference>
<dbReference type="PROSITE" id="PS50125">
    <property type="entry name" value="GUANYLATE_CYCLASE_2"/>
    <property type="match status" value="1"/>
</dbReference>
<dbReference type="STRING" id="927083.DB32_002995"/>
<dbReference type="PANTHER" id="PTHR43081">
    <property type="entry name" value="ADENYLATE CYCLASE, TERMINAL-DIFFERENTIATION SPECIFIC-RELATED"/>
    <property type="match status" value="1"/>
</dbReference>
<dbReference type="Pfam" id="PF19363">
    <property type="entry name" value="DUF5939"/>
    <property type="match status" value="1"/>
</dbReference>